<proteinExistence type="predicted"/>
<keyword evidence="4" id="KW-1185">Reference proteome</keyword>
<dbReference type="InterPro" id="IPR025110">
    <property type="entry name" value="AMP-bd_C"/>
</dbReference>
<dbReference type="PANTHER" id="PTHR43201:SF6">
    <property type="entry name" value="ACYL COA SYNTHETASE (EUROFUNG)"/>
    <property type="match status" value="1"/>
</dbReference>
<dbReference type="Proteomes" id="UP000758603">
    <property type="component" value="Unassembled WGS sequence"/>
</dbReference>
<dbReference type="Gene3D" id="3.30.300.30">
    <property type="match status" value="1"/>
</dbReference>
<name>A0A9P8ZVM0_9PEZI</name>
<gene>
    <name evidence="3" type="ORF">BKA67DRAFT_592983</name>
</gene>
<sequence>MLFTQHNTGGLTFVFDGPTLPLLLNLNTSQLLANKREDYKGNTALISKWQGSHLSYEALYSSTQDAAASLLNAGVRPGDRVLVLAGNTTEYVQLFFATGGVGAIFAIVNPTFSKAEILEAVEFLYPKVIVVAERIGYRKYHDLLEELIERKVHERSVIIQLGTTQPTLRDVLPWNKFFQSKMNISAELFDSYWGKAEPDDALCLQFTSGTTGPRKGALLTHNNLINNAYLVGHRLGFSSQDVLCCSPPLFHCFGLVCGVLAGIVVHGMTVVLPSEIFNAGESLQAISQNSCTVIHAVPTMFQAMLDYAQAKAYNTSNFLLRTGIIAGSSLSETLLQRLNAEFHLNGLAYAFGMTELSAVSFMTTPVSVSLLEDRSCVGTTLPHTSAVIVDEDMNALPPGSRGELLVSGYLVFKEYYRNPEKSKDAVVVDPQGRRWLRTGDIVQLSASGTAMVVGRLKDMIKRGGENIAPSDVESVLELHPQIAAAAVVGLPDEHWGETVCAFLQRNQNIGSLTPKESGNQVKVWLRKRMAPHKIPEHIIWLGEEEGVPSRFPVNVSGKVLKTELSAVAARLITRHR</sequence>
<reference evidence="3" key="1">
    <citation type="journal article" date="2021" name="Nat. Commun.">
        <title>Genetic determinants of endophytism in the Arabidopsis root mycobiome.</title>
        <authorList>
            <person name="Mesny F."/>
            <person name="Miyauchi S."/>
            <person name="Thiergart T."/>
            <person name="Pickel B."/>
            <person name="Atanasova L."/>
            <person name="Karlsson M."/>
            <person name="Huettel B."/>
            <person name="Barry K.W."/>
            <person name="Haridas S."/>
            <person name="Chen C."/>
            <person name="Bauer D."/>
            <person name="Andreopoulos W."/>
            <person name="Pangilinan J."/>
            <person name="LaButti K."/>
            <person name="Riley R."/>
            <person name="Lipzen A."/>
            <person name="Clum A."/>
            <person name="Drula E."/>
            <person name="Henrissat B."/>
            <person name="Kohler A."/>
            <person name="Grigoriev I.V."/>
            <person name="Martin F.M."/>
            <person name="Hacquard S."/>
        </authorList>
    </citation>
    <scope>NUCLEOTIDE SEQUENCE</scope>
    <source>
        <strain evidence="3">MPI-SDFR-AT-0073</strain>
    </source>
</reference>
<accession>A0A9P8ZVM0</accession>
<evidence type="ECO:0000259" key="2">
    <source>
        <dbReference type="Pfam" id="PF13193"/>
    </source>
</evidence>
<dbReference type="RefSeq" id="XP_045957017.1">
    <property type="nucleotide sequence ID" value="XM_046104889.1"/>
</dbReference>
<dbReference type="GO" id="GO:0006631">
    <property type="term" value="P:fatty acid metabolic process"/>
    <property type="evidence" value="ECO:0007669"/>
    <property type="project" value="TreeGrafter"/>
</dbReference>
<dbReference type="OrthoDB" id="10253115at2759"/>
<protein>
    <submittedName>
        <fullName evidence="3">Amp dependent CoA ligase</fullName>
    </submittedName>
</protein>
<dbReference type="InterPro" id="IPR000873">
    <property type="entry name" value="AMP-dep_synth/lig_dom"/>
</dbReference>
<dbReference type="SUPFAM" id="SSF56801">
    <property type="entry name" value="Acetyl-CoA synthetase-like"/>
    <property type="match status" value="1"/>
</dbReference>
<evidence type="ECO:0000313" key="4">
    <source>
        <dbReference type="Proteomes" id="UP000758603"/>
    </source>
</evidence>
<keyword evidence="3" id="KW-0436">Ligase</keyword>
<feature type="domain" description="AMP-binding enzyme C-terminal" evidence="2">
    <location>
        <begin position="472"/>
        <end position="541"/>
    </location>
</feature>
<dbReference type="Pfam" id="PF13193">
    <property type="entry name" value="AMP-binding_C"/>
    <property type="match status" value="1"/>
</dbReference>
<dbReference type="EMBL" id="JAGPXC010000005">
    <property type="protein sequence ID" value="KAH6652740.1"/>
    <property type="molecule type" value="Genomic_DNA"/>
</dbReference>
<evidence type="ECO:0000259" key="1">
    <source>
        <dbReference type="Pfam" id="PF00501"/>
    </source>
</evidence>
<evidence type="ECO:0000313" key="3">
    <source>
        <dbReference type="EMBL" id="KAH6652740.1"/>
    </source>
</evidence>
<dbReference type="AlphaFoldDB" id="A0A9P8ZVM0"/>
<organism evidence="3 4">
    <name type="scientific">Truncatella angustata</name>
    <dbReference type="NCBI Taxonomy" id="152316"/>
    <lineage>
        <taxon>Eukaryota</taxon>
        <taxon>Fungi</taxon>
        <taxon>Dikarya</taxon>
        <taxon>Ascomycota</taxon>
        <taxon>Pezizomycotina</taxon>
        <taxon>Sordariomycetes</taxon>
        <taxon>Xylariomycetidae</taxon>
        <taxon>Amphisphaeriales</taxon>
        <taxon>Sporocadaceae</taxon>
        <taxon>Truncatella</taxon>
    </lineage>
</organism>
<dbReference type="Pfam" id="PF00501">
    <property type="entry name" value="AMP-binding"/>
    <property type="match status" value="1"/>
</dbReference>
<dbReference type="InterPro" id="IPR045851">
    <property type="entry name" value="AMP-bd_C_sf"/>
</dbReference>
<comment type="caution">
    <text evidence="3">The sequence shown here is derived from an EMBL/GenBank/DDBJ whole genome shotgun (WGS) entry which is preliminary data.</text>
</comment>
<dbReference type="Gene3D" id="3.40.50.12780">
    <property type="entry name" value="N-terminal domain of ligase-like"/>
    <property type="match status" value="1"/>
</dbReference>
<feature type="domain" description="AMP-dependent synthetase/ligase" evidence="1">
    <location>
        <begin position="37"/>
        <end position="416"/>
    </location>
</feature>
<dbReference type="PANTHER" id="PTHR43201">
    <property type="entry name" value="ACYL-COA SYNTHETASE"/>
    <property type="match status" value="1"/>
</dbReference>
<dbReference type="InterPro" id="IPR042099">
    <property type="entry name" value="ANL_N_sf"/>
</dbReference>
<dbReference type="GO" id="GO:0031956">
    <property type="term" value="F:medium-chain fatty acid-CoA ligase activity"/>
    <property type="evidence" value="ECO:0007669"/>
    <property type="project" value="TreeGrafter"/>
</dbReference>
<dbReference type="GeneID" id="70133780"/>